<reference evidence="3" key="1">
    <citation type="journal article" date="2019" name="Int. J. Syst. Evol. Microbiol.">
        <title>The Global Catalogue of Microorganisms (GCM) 10K type strain sequencing project: providing services to taxonomists for standard genome sequencing and annotation.</title>
        <authorList>
            <consortium name="The Broad Institute Genomics Platform"/>
            <consortium name="The Broad Institute Genome Sequencing Center for Infectious Disease"/>
            <person name="Wu L."/>
            <person name="Ma J."/>
        </authorList>
    </citation>
    <scope>NUCLEOTIDE SEQUENCE [LARGE SCALE GENOMIC DNA]</scope>
    <source>
        <strain evidence="3">KCTC 42182</strain>
    </source>
</reference>
<feature type="compositionally biased region" description="Polar residues" evidence="1">
    <location>
        <begin position="1"/>
        <end position="17"/>
    </location>
</feature>
<accession>A0ABV7VIQ1</accession>
<evidence type="ECO:0008006" key="4">
    <source>
        <dbReference type="Google" id="ProtNLM"/>
    </source>
</evidence>
<feature type="region of interest" description="Disordered" evidence="1">
    <location>
        <begin position="1"/>
        <end position="44"/>
    </location>
</feature>
<dbReference type="RefSeq" id="WP_379727965.1">
    <property type="nucleotide sequence ID" value="NZ_JBHRYJ010000003.1"/>
</dbReference>
<evidence type="ECO:0000313" key="2">
    <source>
        <dbReference type="EMBL" id="MFC3676792.1"/>
    </source>
</evidence>
<comment type="caution">
    <text evidence="2">The sequence shown here is derived from an EMBL/GenBank/DDBJ whole genome shotgun (WGS) entry which is preliminary data.</text>
</comment>
<gene>
    <name evidence="2" type="ORF">ACFOOQ_14640</name>
</gene>
<organism evidence="2 3">
    <name type="scientific">Ferrovibrio xuzhouensis</name>
    <dbReference type="NCBI Taxonomy" id="1576914"/>
    <lineage>
        <taxon>Bacteria</taxon>
        <taxon>Pseudomonadati</taxon>
        <taxon>Pseudomonadota</taxon>
        <taxon>Alphaproteobacteria</taxon>
        <taxon>Rhodospirillales</taxon>
        <taxon>Rhodospirillaceae</taxon>
        <taxon>Ferrovibrio</taxon>
    </lineage>
</organism>
<evidence type="ECO:0000313" key="3">
    <source>
        <dbReference type="Proteomes" id="UP001595711"/>
    </source>
</evidence>
<keyword evidence="3" id="KW-1185">Reference proteome</keyword>
<proteinExistence type="predicted"/>
<dbReference type="EMBL" id="JBHRYJ010000003">
    <property type="protein sequence ID" value="MFC3676792.1"/>
    <property type="molecule type" value="Genomic_DNA"/>
</dbReference>
<evidence type="ECO:0000256" key="1">
    <source>
        <dbReference type="SAM" id="MobiDB-lite"/>
    </source>
</evidence>
<sequence>MTDNDPPSNRASRSTLQKVADTLLGRHEPAAHPATKSRVAERSPALAEIRRSEVPLPARLQAGTLQLVGLEYIREVLGDDWDQRRDVIHRIVEGIFKRYLEPTDAYYRIDDERFLVLFTRLPTHQAEVKAEAIAREAQRAIIGEIPSGHDVTVKSRVAEVDRSMLMQKIATLDDLLAYVETGMPVEEADNVLLFDEAGLSAQERAGATPLTGTGPDLTDLDQSMASLFQRKSVAAYLKECSARFYPIFNARRREFTAFQVCVLHDGNDASLDDDPFAPDPEELRLHLDRYALLSAALGLQRMVGNSVKGLIVIPVHYEILVTAKTRNVYLQRLHEIPAGLYKYLAFSIIGTPAGTPTGRISDLLSYLQPLSNKQSLRIPPDPKLVDLYGSAGVHAFSTTCGPAEIPLRKRAETLALFAQRVRSYQMESALFDIRDKDMLEIGMAAGFTLLMGPAVAETTDGPVPLAELRKDHLSGVARI</sequence>
<dbReference type="Proteomes" id="UP001595711">
    <property type="component" value="Unassembled WGS sequence"/>
</dbReference>
<protein>
    <recommendedName>
        <fullName evidence="4">GGDEF domain-containing protein</fullName>
    </recommendedName>
</protein>
<name>A0ABV7VIQ1_9PROT</name>